<organism evidence="7 8">
    <name type="scientific">Acetobacteroides hydrogenigenes</name>
    <dbReference type="NCBI Taxonomy" id="979970"/>
    <lineage>
        <taxon>Bacteria</taxon>
        <taxon>Pseudomonadati</taxon>
        <taxon>Bacteroidota</taxon>
        <taxon>Bacteroidia</taxon>
        <taxon>Bacteroidales</taxon>
        <taxon>Rikenellaceae</taxon>
        <taxon>Acetobacteroides</taxon>
    </lineage>
</organism>
<evidence type="ECO:0000313" key="7">
    <source>
        <dbReference type="EMBL" id="TCN72095.1"/>
    </source>
</evidence>
<evidence type="ECO:0000256" key="1">
    <source>
        <dbReference type="ARBA" id="ARBA00022729"/>
    </source>
</evidence>
<dbReference type="PANTHER" id="PTHR34183:SF1">
    <property type="entry name" value="ENDOLYTIC PEPTIDOGLYCAN TRANSGLYCOSYLASE RLPA"/>
    <property type="match status" value="1"/>
</dbReference>
<name>A0A4R2ETZ5_9BACT</name>
<dbReference type="EC" id="4.2.2.-" evidence="4"/>
<accession>A0A4R2ETZ5</accession>
<dbReference type="NCBIfam" id="TIGR00413">
    <property type="entry name" value="rlpA"/>
    <property type="match status" value="1"/>
</dbReference>
<keyword evidence="1 4" id="KW-0732">Signal</keyword>
<dbReference type="Pfam" id="PF05036">
    <property type="entry name" value="SPOR"/>
    <property type="match status" value="1"/>
</dbReference>
<evidence type="ECO:0000256" key="4">
    <source>
        <dbReference type="HAMAP-Rule" id="MF_02071"/>
    </source>
</evidence>
<dbReference type="PANTHER" id="PTHR34183">
    <property type="entry name" value="ENDOLYTIC PEPTIDOGLYCAN TRANSGLYCOSYLASE RLPA"/>
    <property type="match status" value="1"/>
</dbReference>
<gene>
    <name evidence="4" type="primary">rlpA</name>
    <name evidence="7" type="ORF">CLV25_10258</name>
</gene>
<feature type="signal peptide" evidence="4">
    <location>
        <begin position="1"/>
        <end position="19"/>
    </location>
</feature>
<feature type="chain" id="PRO_5021052426" description="Probable endolytic peptidoglycan transglycosylase RlpA" evidence="4">
    <location>
        <begin position="20"/>
        <end position="226"/>
    </location>
</feature>
<proteinExistence type="inferred from homology"/>
<dbReference type="Gene3D" id="3.30.70.1070">
    <property type="entry name" value="Sporulation related repeat"/>
    <property type="match status" value="1"/>
</dbReference>
<dbReference type="InterPro" id="IPR036908">
    <property type="entry name" value="RlpA-like_sf"/>
</dbReference>
<sequence length="226" mass="24995" precursor="true">MRNVVLIILFSAFSFLNYAQMPTEEGLATFYSKKFNGRRTSSGEIYRHTKLTAAHPSLPFGTDVLVTNLSNNKSVIVKINDRCSPRKIKIDLSRAAAAKIDMIAAGVQKVRIEVACDSIKSLYLENEMADSAKVGADSLLTSTDSTASVENLFTIQVASVASLKNAKKLADKLNETYGMPSSFRKVKHRKKTLYKVFVGSFANREDAKEPLKALKKTYRTAFIIAN</sequence>
<dbReference type="GO" id="GO:0008932">
    <property type="term" value="F:lytic endotransglycosylase activity"/>
    <property type="evidence" value="ECO:0007669"/>
    <property type="project" value="UniProtKB-UniRule"/>
</dbReference>
<dbReference type="EMBL" id="SLWB01000002">
    <property type="protein sequence ID" value="TCN72095.1"/>
    <property type="molecule type" value="Genomic_DNA"/>
</dbReference>
<evidence type="ECO:0000259" key="6">
    <source>
        <dbReference type="PROSITE" id="PS51724"/>
    </source>
</evidence>
<dbReference type="PROSITE" id="PS51724">
    <property type="entry name" value="SPOR"/>
    <property type="match status" value="1"/>
</dbReference>
<keyword evidence="8" id="KW-1185">Reference proteome</keyword>
<dbReference type="InterPro" id="IPR034718">
    <property type="entry name" value="RlpA"/>
</dbReference>
<evidence type="ECO:0000256" key="2">
    <source>
        <dbReference type="ARBA" id="ARBA00023239"/>
    </source>
</evidence>
<dbReference type="HAMAP" id="MF_02071">
    <property type="entry name" value="RlpA"/>
    <property type="match status" value="1"/>
</dbReference>
<reference evidence="7 8" key="1">
    <citation type="submission" date="2019-03" db="EMBL/GenBank/DDBJ databases">
        <title>Genomic Encyclopedia of Archaeal and Bacterial Type Strains, Phase II (KMG-II): from individual species to whole genera.</title>
        <authorList>
            <person name="Goeker M."/>
        </authorList>
    </citation>
    <scope>NUCLEOTIDE SEQUENCE [LARGE SCALE GENOMIC DNA]</scope>
    <source>
        <strain evidence="7 8">RL-C</strain>
    </source>
</reference>
<dbReference type="InterPro" id="IPR007730">
    <property type="entry name" value="SPOR-like_dom"/>
</dbReference>
<keyword evidence="7" id="KW-0449">Lipoprotein</keyword>
<dbReference type="GO" id="GO:0042834">
    <property type="term" value="F:peptidoglycan binding"/>
    <property type="evidence" value="ECO:0007669"/>
    <property type="project" value="InterPro"/>
</dbReference>
<evidence type="ECO:0000313" key="8">
    <source>
        <dbReference type="Proteomes" id="UP000294830"/>
    </source>
</evidence>
<feature type="domain" description="SPOR" evidence="6">
    <location>
        <begin position="147"/>
        <end position="226"/>
    </location>
</feature>
<dbReference type="InterPro" id="IPR012997">
    <property type="entry name" value="RplA"/>
</dbReference>
<dbReference type="Pfam" id="PF03330">
    <property type="entry name" value="DPBB_1"/>
    <property type="match status" value="1"/>
</dbReference>
<dbReference type="InterPro" id="IPR009009">
    <property type="entry name" value="RlpA-like_DPBB"/>
</dbReference>
<dbReference type="SUPFAM" id="SSF110997">
    <property type="entry name" value="Sporulation related repeat"/>
    <property type="match status" value="1"/>
</dbReference>
<dbReference type="AlphaFoldDB" id="A0A4R2ETZ5"/>
<comment type="caution">
    <text evidence="7">The sequence shown here is derived from an EMBL/GenBank/DDBJ whole genome shotgun (WGS) entry which is preliminary data.</text>
</comment>
<keyword evidence="2 4" id="KW-0456">Lyase</keyword>
<evidence type="ECO:0000256" key="5">
    <source>
        <dbReference type="RuleBase" id="RU003495"/>
    </source>
</evidence>
<dbReference type="GO" id="GO:0071555">
    <property type="term" value="P:cell wall organization"/>
    <property type="evidence" value="ECO:0007669"/>
    <property type="project" value="UniProtKB-KW"/>
</dbReference>
<protein>
    <recommendedName>
        <fullName evidence="4">Probable endolytic peptidoglycan transglycosylase RlpA</fullName>
        <ecNumber evidence="4">4.2.2.-</ecNumber>
    </recommendedName>
</protein>
<evidence type="ECO:0000256" key="3">
    <source>
        <dbReference type="ARBA" id="ARBA00023316"/>
    </source>
</evidence>
<dbReference type="Gene3D" id="2.40.40.10">
    <property type="entry name" value="RlpA-like domain"/>
    <property type="match status" value="1"/>
</dbReference>
<dbReference type="GO" id="GO:0000270">
    <property type="term" value="P:peptidoglycan metabolic process"/>
    <property type="evidence" value="ECO:0007669"/>
    <property type="project" value="UniProtKB-UniRule"/>
</dbReference>
<keyword evidence="3 4" id="KW-0961">Cell wall biogenesis/degradation</keyword>
<dbReference type="SUPFAM" id="SSF50685">
    <property type="entry name" value="Barwin-like endoglucanases"/>
    <property type="match status" value="1"/>
</dbReference>
<dbReference type="Proteomes" id="UP000294830">
    <property type="component" value="Unassembled WGS sequence"/>
</dbReference>
<comment type="similarity">
    <text evidence="4 5">Belongs to the RlpA family.</text>
</comment>
<dbReference type="OrthoDB" id="9779128at2"/>
<dbReference type="InterPro" id="IPR036680">
    <property type="entry name" value="SPOR-like_sf"/>
</dbReference>
<comment type="function">
    <text evidence="4">Lytic transglycosylase with a strong preference for naked glycan strands that lack stem peptides.</text>
</comment>
<dbReference type="RefSeq" id="WP_131838164.1">
    <property type="nucleotide sequence ID" value="NZ_SLWB01000002.1"/>
</dbReference>
<dbReference type="CDD" id="cd22268">
    <property type="entry name" value="DPBB_RlpA-like"/>
    <property type="match status" value="1"/>
</dbReference>